<organism evidence="2 3">
    <name type="scientific">Candidatus Coproplasma avicola</name>
    <dbReference type="NCBI Taxonomy" id="2840744"/>
    <lineage>
        <taxon>Bacteria</taxon>
        <taxon>Bacillati</taxon>
        <taxon>Bacillota</taxon>
        <taxon>Clostridia</taxon>
        <taxon>Eubacteriales</taxon>
        <taxon>Candidatus Coproplasma</taxon>
    </lineage>
</organism>
<dbReference type="GO" id="GO:0035312">
    <property type="term" value="F:5'-3' DNA exonuclease activity"/>
    <property type="evidence" value="ECO:0007669"/>
    <property type="project" value="TreeGrafter"/>
</dbReference>
<dbReference type="PANTHER" id="PTHR42924:SF3">
    <property type="entry name" value="POLYMERASE_HISTIDINOL PHOSPHATASE N-TERMINAL DOMAIN-CONTAINING PROTEIN"/>
    <property type="match status" value="1"/>
</dbReference>
<reference evidence="2" key="2">
    <citation type="journal article" date="2021" name="PeerJ">
        <title>Extensive microbial diversity within the chicken gut microbiome revealed by metagenomics and culture.</title>
        <authorList>
            <person name="Gilroy R."/>
            <person name="Ravi A."/>
            <person name="Getino M."/>
            <person name="Pursley I."/>
            <person name="Horton D.L."/>
            <person name="Alikhan N.F."/>
            <person name="Baker D."/>
            <person name="Gharbi K."/>
            <person name="Hall N."/>
            <person name="Watson M."/>
            <person name="Adriaenssens E.M."/>
            <person name="Foster-Nyarko E."/>
            <person name="Jarju S."/>
            <person name="Secka A."/>
            <person name="Antonio M."/>
            <person name="Oren A."/>
            <person name="Chaudhuri R.R."/>
            <person name="La Ragione R."/>
            <person name="Hildebrand F."/>
            <person name="Pallen M.J."/>
        </authorList>
    </citation>
    <scope>NUCLEOTIDE SEQUENCE</scope>
    <source>
        <strain evidence="2">ChiW16-3235</strain>
    </source>
</reference>
<dbReference type="GO" id="GO:0004534">
    <property type="term" value="F:5'-3' RNA exonuclease activity"/>
    <property type="evidence" value="ECO:0007669"/>
    <property type="project" value="TreeGrafter"/>
</dbReference>
<dbReference type="SUPFAM" id="SSF89550">
    <property type="entry name" value="PHP domain-like"/>
    <property type="match status" value="1"/>
</dbReference>
<dbReference type="Pfam" id="PF02811">
    <property type="entry name" value="PHP"/>
    <property type="match status" value="1"/>
</dbReference>
<dbReference type="InterPro" id="IPR003141">
    <property type="entry name" value="Pol/His_phosphatase_N"/>
</dbReference>
<dbReference type="EMBL" id="DVHK01000126">
    <property type="protein sequence ID" value="HIR67624.1"/>
    <property type="molecule type" value="Genomic_DNA"/>
</dbReference>
<feature type="domain" description="Polymerase/histidinol phosphatase N-terminal" evidence="1">
    <location>
        <begin position="4"/>
        <end position="69"/>
    </location>
</feature>
<evidence type="ECO:0000259" key="1">
    <source>
        <dbReference type="SMART" id="SM00481"/>
    </source>
</evidence>
<evidence type="ECO:0000313" key="2">
    <source>
        <dbReference type="EMBL" id="HIR67624.1"/>
    </source>
</evidence>
<dbReference type="Gene3D" id="3.20.20.140">
    <property type="entry name" value="Metal-dependent hydrolases"/>
    <property type="match status" value="1"/>
</dbReference>
<dbReference type="Proteomes" id="UP000823913">
    <property type="component" value="Unassembled WGS sequence"/>
</dbReference>
<dbReference type="InterPro" id="IPR052018">
    <property type="entry name" value="PHP_domain"/>
</dbReference>
<dbReference type="SMART" id="SM00481">
    <property type="entry name" value="POLIIIAc"/>
    <property type="match status" value="1"/>
</dbReference>
<evidence type="ECO:0000313" key="3">
    <source>
        <dbReference type="Proteomes" id="UP000823913"/>
    </source>
</evidence>
<dbReference type="CDD" id="cd07438">
    <property type="entry name" value="PHP_HisPPase_AMP"/>
    <property type="match status" value="1"/>
</dbReference>
<comment type="caution">
    <text evidence="2">The sequence shown here is derived from an EMBL/GenBank/DDBJ whole genome shotgun (WGS) entry which is preliminary data.</text>
</comment>
<reference evidence="2" key="1">
    <citation type="submission" date="2020-10" db="EMBL/GenBank/DDBJ databases">
        <authorList>
            <person name="Gilroy R."/>
        </authorList>
    </citation>
    <scope>NUCLEOTIDE SEQUENCE</scope>
    <source>
        <strain evidence="2">ChiW16-3235</strain>
    </source>
</reference>
<gene>
    <name evidence="2" type="ORF">IAB94_06235</name>
</gene>
<protein>
    <submittedName>
        <fullName evidence="2">PHP domain-containing protein</fullName>
    </submittedName>
</protein>
<name>A0A9D1J9E4_9FIRM</name>
<dbReference type="PANTHER" id="PTHR42924">
    <property type="entry name" value="EXONUCLEASE"/>
    <property type="match status" value="1"/>
</dbReference>
<dbReference type="InterPro" id="IPR004013">
    <property type="entry name" value="PHP_dom"/>
</dbReference>
<sequence>MTRADMHIHTYYSDGTQSPADVIAAAEAAGLGLIAVTDHDTMGASGQVKELAAEAGIRAVDGIEISAYGEVKVHILGYGQDRECAAFKRYYKEAVEGSFARCEDTLKKLKAQDICVPIDKVLAERTVEGTPVHSMFICRAAAKLGYAKTAGEFYLSYIVDGKCAHSRVGRLTPEQAVKTIKECGGISSVAHPGRISLEKNVKEGLISRLKALGLDGIEAVYSGHTVEETVYYKELARRYNLLVTGGSDTHSTVGSRRVGTPEFYPDEQLMRALERF</sequence>
<proteinExistence type="predicted"/>
<accession>A0A9D1J9E4</accession>
<dbReference type="AlphaFoldDB" id="A0A9D1J9E4"/>
<dbReference type="Gene3D" id="1.10.150.650">
    <property type="match status" value="1"/>
</dbReference>
<dbReference type="InterPro" id="IPR016195">
    <property type="entry name" value="Pol/histidinol_Pase-like"/>
</dbReference>